<protein>
    <recommendedName>
        <fullName evidence="1">Cystatin domain-containing protein</fullName>
    </recommendedName>
</protein>
<dbReference type="AlphaFoldDB" id="A0A081KCZ3"/>
<dbReference type="RefSeq" id="WP_020584418.1">
    <property type="nucleotide sequence ID" value="NZ_JOJP01000001.1"/>
</dbReference>
<dbReference type="EMBL" id="JOJP01000001">
    <property type="protein sequence ID" value="KEI72019.1"/>
    <property type="molecule type" value="Genomic_DNA"/>
</dbReference>
<dbReference type="SUPFAM" id="SSF54403">
    <property type="entry name" value="Cystatin/monellin"/>
    <property type="match status" value="1"/>
</dbReference>
<reference evidence="2 3" key="1">
    <citation type="submission" date="2014-06" db="EMBL/GenBank/DDBJ databases">
        <title>Whole Genome Sequences of Three Symbiotic Endozoicomonas Bacteria.</title>
        <authorList>
            <person name="Neave M.J."/>
            <person name="Apprill A."/>
            <person name="Voolstra C.R."/>
        </authorList>
    </citation>
    <scope>NUCLEOTIDE SEQUENCE [LARGE SCALE GENOMIC DNA]</scope>
    <source>
        <strain evidence="2 3">DSM 22380</strain>
    </source>
</reference>
<dbReference type="InterPro" id="IPR000010">
    <property type="entry name" value="Cystatin_dom"/>
</dbReference>
<dbReference type="STRING" id="305900.GV64_15970"/>
<dbReference type="InterPro" id="IPR046350">
    <property type="entry name" value="Cystatin_sf"/>
</dbReference>
<keyword evidence="3" id="KW-1185">Reference proteome</keyword>
<sequence>MNVKMICAVAVVLILTGCEKPEDKPDVDNKTAEAICKSMESRPGGWTKSEATPEVKKAVELVIKGMEKPSKLKKMLAVHSQIVNGVNYALEFQLENGTIWSAIVYRDLEGKYVITQTPVPGLFCDH</sequence>
<organism evidence="2 3">
    <name type="scientific">Endozoicomonas elysicola</name>
    <dbReference type="NCBI Taxonomy" id="305900"/>
    <lineage>
        <taxon>Bacteria</taxon>
        <taxon>Pseudomonadati</taxon>
        <taxon>Pseudomonadota</taxon>
        <taxon>Gammaproteobacteria</taxon>
        <taxon>Oceanospirillales</taxon>
        <taxon>Endozoicomonadaceae</taxon>
        <taxon>Endozoicomonas</taxon>
    </lineage>
</organism>
<dbReference type="Proteomes" id="UP000027997">
    <property type="component" value="Unassembled WGS sequence"/>
</dbReference>
<dbReference type="Pfam" id="PF00031">
    <property type="entry name" value="Cystatin"/>
    <property type="match status" value="1"/>
</dbReference>
<comment type="caution">
    <text evidence="2">The sequence shown here is derived from an EMBL/GenBank/DDBJ whole genome shotgun (WGS) entry which is preliminary data.</text>
</comment>
<name>A0A081KCZ3_9GAMM</name>
<gene>
    <name evidence="2" type="ORF">GV64_15970</name>
</gene>
<dbReference type="PROSITE" id="PS51257">
    <property type="entry name" value="PROKAR_LIPOPROTEIN"/>
    <property type="match status" value="1"/>
</dbReference>
<proteinExistence type="predicted"/>
<accession>A0A081KCZ3</accession>
<dbReference type="GO" id="GO:0004869">
    <property type="term" value="F:cysteine-type endopeptidase inhibitor activity"/>
    <property type="evidence" value="ECO:0007669"/>
    <property type="project" value="InterPro"/>
</dbReference>
<evidence type="ECO:0000259" key="1">
    <source>
        <dbReference type="Pfam" id="PF00031"/>
    </source>
</evidence>
<evidence type="ECO:0000313" key="3">
    <source>
        <dbReference type="Proteomes" id="UP000027997"/>
    </source>
</evidence>
<dbReference type="eggNOG" id="COG1574">
    <property type="taxonomic scope" value="Bacteria"/>
</dbReference>
<evidence type="ECO:0000313" key="2">
    <source>
        <dbReference type="EMBL" id="KEI72019.1"/>
    </source>
</evidence>
<dbReference type="Gene3D" id="3.10.450.10">
    <property type="match status" value="1"/>
</dbReference>
<feature type="domain" description="Cystatin" evidence="1">
    <location>
        <begin position="50"/>
        <end position="110"/>
    </location>
</feature>